<dbReference type="Proteomes" id="UP000248889">
    <property type="component" value="Unassembled WGS sequence"/>
</dbReference>
<evidence type="ECO:0000313" key="2">
    <source>
        <dbReference type="EMBL" id="RAG83378.1"/>
    </source>
</evidence>
<proteinExistence type="predicted"/>
<organism evidence="2 3">
    <name type="scientific">Streptacidiphilus pinicola</name>
    <dbReference type="NCBI Taxonomy" id="2219663"/>
    <lineage>
        <taxon>Bacteria</taxon>
        <taxon>Bacillati</taxon>
        <taxon>Actinomycetota</taxon>
        <taxon>Actinomycetes</taxon>
        <taxon>Kitasatosporales</taxon>
        <taxon>Streptomycetaceae</taxon>
        <taxon>Streptacidiphilus</taxon>
    </lineage>
</organism>
<evidence type="ECO:0000313" key="3">
    <source>
        <dbReference type="Proteomes" id="UP000248889"/>
    </source>
</evidence>
<protein>
    <submittedName>
        <fullName evidence="2">Uncharacterized protein</fullName>
    </submittedName>
</protein>
<feature type="non-terminal residue" evidence="2">
    <location>
        <position position="1"/>
    </location>
</feature>
<dbReference type="AlphaFoldDB" id="A0A2X0J7E8"/>
<dbReference type="EMBL" id="QKYN01000088">
    <property type="protein sequence ID" value="RAG83378.1"/>
    <property type="molecule type" value="Genomic_DNA"/>
</dbReference>
<feature type="compositionally biased region" description="Pro residues" evidence="1">
    <location>
        <begin position="12"/>
        <end position="26"/>
    </location>
</feature>
<reference evidence="2 3" key="1">
    <citation type="submission" date="2018-06" db="EMBL/GenBank/DDBJ databases">
        <title>Streptacidiphilus pinicola sp. nov., isolated from pine grove soil.</title>
        <authorList>
            <person name="Roh S.G."/>
            <person name="Park S."/>
            <person name="Kim M.-K."/>
            <person name="Yun B.-R."/>
            <person name="Park J."/>
            <person name="Kim M.J."/>
            <person name="Kim Y.S."/>
            <person name="Kim S.B."/>
        </authorList>
    </citation>
    <scope>NUCLEOTIDE SEQUENCE [LARGE SCALE GENOMIC DNA]</scope>
    <source>
        <strain evidence="2 3">MMS16-CNU450</strain>
    </source>
</reference>
<dbReference type="RefSeq" id="WP_207892230.1">
    <property type="nucleotide sequence ID" value="NZ_QKYN01000088.1"/>
</dbReference>
<feature type="region of interest" description="Disordered" evidence="1">
    <location>
        <begin position="1"/>
        <end position="26"/>
    </location>
</feature>
<accession>A0A2X0J7E8</accession>
<evidence type="ECO:0000256" key="1">
    <source>
        <dbReference type="SAM" id="MobiDB-lite"/>
    </source>
</evidence>
<sequence length="166" mass="17144">AAAPRPTASAPASPPPSPSPSIPTPTGPITFNLAAGTLDGVDWHAQAHLTSPNFCLHLTIGSAVVDAPAGYWNNCLPLTMITPGESVGVHVARGGPLRLITAFGSDRLARVVVTFMDGTSRKADAVRLPGSTTLGAVLPVAPGQVISVIDLYDPSGVRVDHYTDYR</sequence>
<feature type="compositionally biased region" description="Low complexity" evidence="1">
    <location>
        <begin position="1"/>
        <end position="11"/>
    </location>
</feature>
<keyword evidence="3" id="KW-1185">Reference proteome</keyword>
<gene>
    <name evidence="2" type="ORF">DN069_22380</name>
</gene>
<name>A0A2X0J7E8_9ACTN</name>
<comment type="caution">
    <text evidence="2">The sequence shown here is derived from an EMBL/GenBank/DDBJ whole genome shotgun (WGS) entry which is preliminary data.</text>
</comment>